<dbReference type="EMBL" id="CM037156">
    <property type="protein sequence ID" value="KAH7838427.1"/>
    <property type="molecule type" value="Genomic_DNA"/>
</dbReference>
<sequence length="435" mass="48317">MSKVLPNSCPDKCGNMTIPYPFGIGQDCYHDVTFGVECYKSTSLFSPLLAKEFKEISLSGYATVIGNDLSTCFNDAYNGLTYPFSVSLLRNKFVAIGCNIYAYIQGEDGMPSTTGCASFCNNRENYPTFYGGGYCETSLPRSINSFSVGLYTANTLTNAGSEIPCNFAFIVDKNFSKFDGINYSDWENIVYDFPLVLDWVIGNISCGEASRSTDYLCNQNAECRDGNSTGMGYNCYCQQGYQGNPYLSNGCQDIDECKDPKNNNCIGNSTCINTPGSYVCFCPTGYSSYSAEDGWRCTPGQEHQFSTRNLLLGRTNGSRIYPWNTLLVYVLRHIWNNHSNKLVCDSVASCDVPPSLGKFTGQDFERMEIESDSENAVNFVKEGPRPNSPMKALVKECKIMTTTKSSVAHTLRERNRVTDALARDRSEQDEKFITL</sequence>
<evidence type="ECO:0000313" key="1">
    <source>
        <dbReference type="EMBL" id="KAH7838427.1"/>
    </source>
</evidence>
<protein>
    <submittedName>
        <fullName evidence="1">Uncharacterized protein</fullName>
    </submittedName>
</protein>
<organism evidence="1 2">
    <name type="scientific">Vaccinium darrowii</name>
    <dbReference type="NCBI Taxonomy" id="229202"/>
    <lineage>
        <taxon>Eukaryota</taxon>
        <taxon>Viridiplantae</taxon>
        <taxon>Streptophyta</taxon>
        <taxon>Embryophyta</taxon>
        <taxon>Tracheophyta</taxon>
        <taxon>Spermatophyta</taxon>
        <taxon>Magnoliopsida</taxon>
        <taxon>eudicotyledons</taxon>
        <taxon>Gunneridae</taxon>
        <taxon>Pentapetalae</taxon>
        <taxon>asterids</taxon>
        <taxon>Ericales</taxon>
        <taxon>Ericaceae</taxon>
        <taxon>Vaccinioideae</taxon>
        <taxon>Vaccinieae</taxon>
        <taxon>Vaccinium</taxon>
    </lineage>
</organism>
<accession>A0ACB7XCF0</accession>
<evidence type="ECO:0000313" key="2">
    <source>
        <dbReference type="Proteomes" id="UP000828048"/>
    </source>
</evidence>
<comment type="caution">
    <text evidence="1">The sequence shown here is derived from an EMBL/GenBank/DDBJ whole genome shotgun (WGS) entry which is preliminary data.</text>
</comment>
<proteinExistence type="predicted"/>
<dbReference type="Proteomes" id="UP000828048">
    <property type="component" value="Chromosome 6"/>
</dbReference>
<gene>
    <name evidence="1" type="ORF">Vadar_026250</name>
</gene>
<name>A0ACB7XCF0_9ERIC</name>
<keyword evidence="2" id="KW-1185">Reference proteome</keyword>
<reference evidence="1 2" key="1">
    <citation type="journal article" date="2021" name="Hortic Res">
        <title>High-quality reference genome and annotation aids understanding of berry development for evergreen blueberry (Vaccinium darrowii).</title>
        <authorList>
            <person name="Yu J."/>
            <person name="Hulse-Kemp A.M."/>
            <person name="Babiker E."/>
            <person name="Staton M."/>
        </authorList>
    </citation>
    <scope>NUCLEOTIDE SEQUENCE [LARGE SCALE GENOMIC DNA]</scope>
    <source>
        <strain evidence="2">cv. NJ 8807/NJ 8810</strain>
        <tissue evidence="1">Young leaf</tissue>
    </source>
</reference>